<gene>
    <name evidence="9" type="ORF">mvi_27780</name>
</gene>
<sequence>MSDPLPDPQLPPPDDAAPIPTGVPGLDSILEGGYAANRAHLIEGRPGSGKTTQALQFLLDGARLGERCLYITLSESRRELVSVAARHGWSLDGIEIFELVPPELSLDPRQQQSLVHSSDLELGETVRLAIAEIDRIKPQRVVFDSLSEIRLLSQGSLRYRRQVLALRSYLLIHDTTALLLDDLTAEQDDLNLHSLCHAVIQLEQLAPVYGGERRRLRVIKMRGTHFRGGFHDFVIRRGGLTVFPRLIAAEHGHAYEIDRLGSGNPGLDSLLGGGLDRGTSTMLLGPSGVGKSSTALAYVTAALARGERGLILSFDEPIGILRRRAAGLGMDIAAAMADGRLRVEQIDPAEVSPGELATMVRDAVERAGVRLVLIDSLTGYHNAMPGEQYLLLQMHEILTYLNQQGVTTLLVLAQHGLVGQMSAAVDLTYLSDTVVLFRFFEADGHLRRAVSVVKKRVGPHEDTIRELRIDGGGLRVGAPLTGFRGVLTGVPIYEGRLPAEGVGPARDLPVGSGDRDSHERE</sequence>
<feature type="compositionally biased region" description="Pro residues" evidence="7">
    <location>
        <begin position="1"/>
        <end position="15"/>
    </location>
</feature>
<organism evidence="9 10">
    <name type="scientific">Methylobacterium indicum</name>
    <dbReference type="NCBI Taxonomy" id="1775910"/>
    <lineage>
        <taxon>Bacteria</taxon>
        <taxon>Pseudomonadati</taxon>
        <taxon>Pseudomonadota</taxon>
        <taxon>Alphaproteobacteria</taxon>
        <taxon>Hyphomicrobiales</taxon>
        <taxon>Methylobacteriaceae</taxon>
        <taxon>Methylobacterium</taxon>
    </lineage>
</organism>
<evidence type="ECO:0000256" key="1">
    <source>
        <dbReference type="ARBA" id="ARBA00012513"/>
    </source>
</evidence>
<dbReference type="EMBL" id="AP024145">
    <property type="protein sequence ID" value="BCM84317.1"/>
    <property type="molecule type" value="Genomic_DNA"/>
</dbReference>
<keyword evidence="4" id="KW-0677">Repeat</keyword>
<dbReference type="PIRSF" id="PIRSF039117">
    <property type="entry name" value="KaiC"/>
    <property type="match status" value="1"/>
</dbReference>
<dbReference type="InterPro" id="IPR003593">
    <property type="entry name" value="AAA+_ATPase"/>
</dbReference>
<feature type="domain" description="KaiC" evidence="8">
    <location>
        <begin position="258"/>
        <end position="490"/>
    </location>
</feature>
<evidence type="ECO:0000256" key="6">
    <source>
        <dbReference type="ARBA" id="ARBA00022801"/>
    </source>
</evidence>
<dbReference type="PROSITE" id="PS51146">
    <property type="entry name" value="KAIC"/>
    <property type="match status" value="2"/>
</dbReference>
<evidence type="ECO:0000256" key="5">
    <source>
        <dbReference type="ARBA" id="ARBA00022777"/>
    </source>
</evidence>
<dbReference type="Pfam" id="PF06745">
    <property type="entry name" value="ATPase"/>
    <property type="match status" value="2"/>
</dbReference>
<evidence type="ECO:0000259" key="8">
    <source>
        <dbReference type="PROSITE" id="PS51146"/>
    </source>
</evidence>
<dbReference type="SUPFAM" id="SSF52540">
    <property type="entry name" value="P-loop containing nucleoside triphosphate hydrolases"/>
    <property type="match status" value="2"/>
</dbReference>
<keyword evidence="6" id="KW-0378">Hydrolase</keyword>
<accession>A0A8H9C5E3</accession>
<dbReference type="SMART" id="SM00382">
    <property type="entry name" value="AAA"/>
    <property type="match status" value="2"/>
</dbReference>
<dbReference type="PRINTS" id="PR01874">
    <property type="entry name" value="DNAREPAIRADA"/>
</dbReference>
<keyword evidence="5 9" id="KW-0418">Kinase</keyword>
<dbReference type="AlphaFoldDB" id="A0A8H9C5E3"/>
<name>A0A8H9C5E3_9HYPH</name>
<protein>
    <recommendedName>
        <fullName evidence="1">non-specific serine/threonine protein kinase</fullName>
        <ecNumber evidence="1">2.7.11.1</ecNumber>
    </recommendedName>
</protein>
<dbReference type="InterPro" id="IPR051347">
    <property type="entry name" value="Circadian_clock_KaiC-rel"/>
</dbReference>
<dbReference type="GO" id="GO:0016787">
    <property type="term" value="F:hydrolase activity"/>
    <property type="evidence" value="ECO:0007669"/>
    <property type="project" value="UniProtKB-KW"/>
</dbReference>
<dbReference type="GO" id="GO:0004674">
    <property type="term" value="F:protein serine/threonine kinase activity"/>
    <property type="evidence" value="ECO:0007669"/>
    <property type="project" value="UniProtKB-KW"/>
</dbReference>
<evidence type="ECO:0000256" key="2">
    <source>
        <dbReference type="ARBA" id="ARBA00022553"/>
    </source>
</evidence>
<evidence type="ECO:0000256" key="3">
    <source>
        <dbReference type="ARBA" id="ARBA00022679"/>
    </source>
</evidence>
<dbReference type="InterPro" id="IPR010624">
    <property type="entry name" value="KaiC_dom"/>
</dbReference>
<dbReference type="PANTHER" id="PTHR42926:SF1">
    <property type="entry name" value="CIRCADIAN CLOCK OSCILLATOR PROTEIN KAIC 1"/>
    <property type="match status" value="1"/>
</dbReference>
<dbReference type="InterPro" id="IPR027417">
    <property type="entry name" value="P-loop_NTPase"/>
</dbReference>
<dbReference type="Gene3D" id="3.40.50.300">
    <property type="entry name" value="P-loop containing nucleotide triphosphate hydrolases"/>
    <property type="match status" value="2"/>
</dbReference>
<dbReference type="OrthoDB" id="9787927at2"/>
<dbReference type="KEGG" id="mind:mvi_27780"/>
<keyword evidence="3" id="KW-0808">Transferase</keyword>
<dbReference type="RefSeq" id="WP_048428474.1">
    <property type="nucleotide sequence ID" value="NZ_AP024145.1"/>
</dbReference>
<evidence type="ECO:0000256" key="7">
    <source>
        <dbReference type="SAM" id="MobiDB-lite"/>
    </source>
</evidence>
<evidence type="ECO:0000313" key="10">
    <source>
        <dbReference type="Proteomes" id="UP000663508"/>
    </source>
</evidence>
<evidence type="ECO:0000313" key="9">
    <source>
        <dbReference type="EMBL" id="BCM84317.1"/>
    </source>
</evidence>
<keyword evidence="2" id="KW-0597">Phosphoprotein</keyword>
<dbReference type="GO" id="GO:0005524">
    <property type="term" value="F:ATP binding"/>
    <property type="evidence" value="ECO:0007669"/>
    <property type="project" value="InterPro"/>
</dbReference>
<feature type="domain" description="KaiC" evidence="8">
    <location>
        <begin position="17"/>
        <end position="256"/>
    </location>
</feature>
<dbReference type="EC" id="2.7.11.1" evidence="1"/>
<reference evidence="9" key="1">
    <citation type="submission" date="2020-11" db="EMBL/GenBank/DDBJ databases">
        <title>Complete genome sequence of a novel pathogenic Methylobacterium strain isolated from rice in Vietnam.</title>
        <authorList>
            <person name="Lai K."/>
            <person name="Okazaki S."/>
            <person name="Higashi K."/>
            <person name="Mori H."/>
            <person name="Toyoda A."/>
            <person name="Kurokawa K."/>
        </authorList>
    </citation>
    <scope>NUCLEOTIDE SEQUENCE</scope>
    <source>
        <strain evidence="9">VL1</strain>
    </source>
</reference>
<proteinExistence type="predicted"/>
<dbReference type="Proteomes" id="UP000663508">
    <property type="component" value="Chromosome"/>
</dbReference>
<feature type="region of interest" description="Disordered" evidence="7">
    <location>
        <begin position="1"/>
        <end position="22"/>
    </location>
</feature>
<dbReference type="PANTHER" id="PTHR42926">
    <property type="match status" value="1"/>
</dbReference>
<dbReference type="CDD" id="cd19488">
    <property type="entry name" value="KaiC-like_N"/>
    <property type="match status" value="1"/>
</dbReference>
<dbReference type="InterPro" id="IPR014774">
    <property type="entry name" value="KaiC-like_dom"/>
</dbReference>
<dbReference type="InterPro" id="IPR030665">
    <property type="entry name" value="KaiC"/>
</dbReference>
<evidence type="ECO:0000256" key="4">
    <source>
        <dbReference type="ARBA" id="ARBA00022737"/>
    </source>
</evidence>
<keyword evidence="9" id="KW-0723">Serine/threonine-protein kinase</keyword>